<keyword evidence="2" id="KW-0378">Hydrolase</keyword>
<organism evidence="2 3">
    <name type="scientific">Polynucleobacter kasalickyi</name>
    <dbReference type="NCBI Taxonomy" id="1938817"/>
    <lineage>
        <taxon>Bacteria</taxon>
        <taxon>Pseudomonadati</taxon>
        <taxon>Pseudomonadota</taxon>
        <taxon>Betaproteobacteria</taxon>
        <taxon>Burkholderiales</taxon>
        <taxon>Burkholderiaceae</taxon>
        <taxon>Polynucleobacter</taxon>
    </lineage>
</organism>
<dbReference type="AlphaFoldDB" id="A0A1W1Y2H5"/>
<accession>A0A1W1Y2H5</accession>
<name>A0A1W1Y2H5_9BURK</name>
<dbReference type="OrthoDB" id="7985403at2"/>
<keyword evidence="1" id="KW-0732">Signal</keyword>
<sequence length="453" mass="49936">MRFKLLTIFSMQAFCLTFTLCAQAQIQLHFNNQEQLPAALICPGQKPLNTKAASPVAEEQLSFPTLDDISTALVNNPEKHLDNHSKLTPINLAKNLQQPIKIGIWGDSHLAANFFSEELIKSIGFSKEEVLPSFFAANIGRAGVRLPLKKTCLGGGWKYSYAYNTPSEFPIGMLRMQAKNKESYLWLDFRTNNVGNAPLQSLEILLNPNGSEERTILAITIDDLPNESFIDVGSQGQIKIDADFPISTIKIRLIHGSLSLDGFIPRYTQPAKLIVDNLAIPGATFKSWTNLTQPAGFKPTYDLVFLGFGTNEGNNPKFDSAMYQADLQLGLANFRRLYPKTACVLIGPPDRGILVANTKKSKKAAKPRQPADLLKYAKVHAQIAAIQATEAGIAGCSFWDWQSAMGGLGSAYTWAFEQAPLMSKDLTHLSLLGYQRSARQLSVDFQLKSLLNP</sequence>
<dbReference type="InterPro" id="IPR036514">
    <property type="entry name" value="SGNH_hydro_sf"/>
</dbReference>
<feature type="chain" id="PRO_5012529103" evidence="1">
    <location>
        <begin position="25"/>
        <end position="453"/>
    </location>
</feature>
<dbReference type="Proteomes" id="UP000192708">
    <property type="component" value="Unassembled WGS sequence"/>
</dbReference>
<evidence type="ECO:0000256" key="1">
    <source>
        <dbReference type="SAM" id="SignalP"/>
    </source>
</evidence>
<reference evidence="2 3" key="1">
    <citation type="submission" date="2017-04" db="EMBL/GenBank/DDBJ databases">
        <authorList>
            <person name="Afonso C.L."/>
            <person name="Miller P.J."/>
            <person name="Scott M.A."/>
            <person name="Spackman E."/>
            <person name="Goraichik I."/>
            <person name="Dimitrov K.M."/>
            <person name="Suarez D.L."/>
            <person name="Swayne D.E."/>
        </authorList>
    </citation>
    <scope>NUCLEOTIDE SEQUENCE [LARGE SCALE GENOMIC DNA]</scope>
    <source>
        <strain evidence="2 3">VK13</strain>
    </source>
</reference>
<dbReference type="Gene3D" id="2.60.120.1360">
    <property type="match status" value="1"/>
</dbReference>
<dbReference type="EMBL" id="FWXJ01000001">
    <property type="protein sequence ID" value="SMC30356.1"/>
    <property type="molecule type" value="Genomic_DNA"/>
</dbReference>
<gene>
    <name evidence="2" type="ORF">SAMN06296008_101158</name>
</gene>
<keyword evidence="3" id="KW-1185">Reference proteome</keyword>
<evidence type="ECO:0000313" key="3">
    <source>
        <dbReference type="Proteomes" id="UP000192708"/>
    </source>
</evidence>
<dbReference type="STRING" id="1938817.SAMN06296008_101158"/>
<dbReference type="Gene3D" id="3.40.50.1110">
    <property type="entry name" value="SGNH hydrolase"/>
    <property type="match status" value="1"/>
</dbReference>
<protein>
    <submittedName>
        <fullName evidence="2">GDSL-like Lipase/Acylhydrolase family protein</fullName>
    </submittedName>
</protein>
<proteinExistence type="predicted"/>
<dbReference type="GO" id="GO:0016788">
    <property type="term" value="F:hydrolase activity, acting on ester bonds"/>
    <property type="evidence" value="ECO:0007669"/>
    <property type="project" value="UniProtKB-ARBA"/>
</dbReference>
<evidence type="ECO:0000313" key="2">
    <source>
        <dbReference type="EMBL" id="SMC30356.1"/>
    </source>
</evidence>
<dbReference type="RefSeq" id="WP_084281954.1">
    <property type="nucleotide sequence ID" value="NZ_FWXJ01000001.1"/>
</dbReference>
<feature type="signal peptide" evidence="1">
    <location>
        <begin position="1"/>
        <end position="24"/>
    </location>
</feature>
<dbReference type="SUPFAM" id="SSF52266">
    <property type="entry name" value="SGNH hydrolase"/>
    <property type="match status" value="1"/>
</dbReference>